<keyword evidence="1" id="KW-1185">Reference proteome</keyword>
<protein>
    <submittedName>
        <fullName evidence="2">Uncharacterized protein</fullName>
    </submittedName>
</protein>
<dbReference type="Proteomes" id="UP000887565">
    <property type="component" value="Unplaced"/>
</dbReference>
<dbReference type="AlphaFoldDB" id="A0A915JCL6"/>
<evidence type="ECO:0000313" key="1">
    <source>
        <dbReference type="Proteomes" id="UP000887565"/>
    </source>
</evidence>
<evidence type="ECO:0000313" key="2">
    <source>
        <dbReference type="WBParaSite" id="nRc.2.0.1.t24219-RA"/>
    </source>
</evidence>
<sequence length="64" mass="7090">MSPSTKAQLLIFKVTISVRALSAQSIFSTFEMKRNLCSFGFQLGVFEDSCAITQSTTRSGYKET</sequence>
<proteinExistence type="predicted"/>
<reference evidence="2" key="1">
    <citation type="submission" date="2022-11" db="UniProtKB">
        <authorList>
            <consortium name="WormBaseParasite"/>
        </authorList>
    </citation>
    <scope>IDENTIFICATION</scope>
</reference>
<dbReference type="WBParaSite" id="nRc.2.0.1.t24219-RA">
    <property type="protein sequence ID" value="nRc.2.0.1.t24219-RA"/>
    <property type="gene ID" value="nRc.2.0.1.g24219"/>
</dbReference>
<name>A0A915JCL6_ROMCU</name>
<organism evidence="1 2">
    <name type="scientific">Romanomermis culicivorax</name>
    <name type="common">Nematode worm</name>
    <dbReference type="NCBI Taxonomy" id="13658"/>
    <lineage>
        <taxon>Eukaryota</taxon>
        <taxon>Metazoa</taxon>
        <taxon>Ecdysozoa</taxon>
        <taxon>Nematoda</taxon>
        <taxon>Enoplea</taxon>
        <taxon>Dorylaimia</taxon>
        <taxon>Mermithida</taxon>
        <taxon>Mermithoidea</taxon>
        <taxon>Mermithidae</taxon>
        <taxon>Romanomermis</taxon>
    </lineage>
</organism>
<accession>A0A915JCL6</accession>